<feature type="non-terminal residue" evidence="1">
    <location>
        <position position="1"/>
    </location>
</feature>
<sequence>MNCGMDISPISNLYMGTANIGTYPWLGMLIYPRGKKKFTTSVVLVTKQMALASANEIDKLPKEHIRRLARVVLGNDCRGDSPYVGIREYTYHPDFFKDKVNALAMIQLETDHITFKLHPICGPPVNFQNETFYTMMLADDCKKGEVWVYKMIYVPFDKCKHYYRKSGLGFGVYGPGCQAPARFLDYGMYHKWVKDSFRNIGRTAVSTIAENHLVMRR</sequence>
<reference evidence="1" key="1">
    <citation type="submission" date="2020-08" db="EMBL/GenBank/DDBJ databases">
        <title>Spodoptera exigua strain:BAW_Kor-Di-RS1 Genome sequencing and assembly.</title>
        <authorList>
            <person name="Kim J."/>
            <person name="Nam H.Y."/>
            <person name="Kwon M."/>
            <person name="Choi J.H."/>
            <person name="Cho S.R."/>
            <person name="Kim G.-H."/>
        </authorList>
    </citation>
    <scope>NUCLEOTIDE SEQUENCE</scope>
    <source>
        <strain evidence="1">BAW_Kor-Di-RS1</strain>
        <tissue evidence="1">Whole-body</tissue>
    </source>
</reference>
<dbReference type="EMBL" id="JACKWZ010000218">
    <property type="protein sequence ID" value="KAF9411644.1"/>
    <property type="molecule type" value="Genomic_DNA"/>
</dbReference>
<name>A0A835G8V5_SPOEX</name>
<keyword evidence="2" id="KW-1185">Reference proteome</keyword>
<evidence type="ECO:0000313" key="2">
    <source>
        <dbReference type="Proteomes" id="UP000648187"/>
    </source>
</evidence>
<dbReference type="AlphaFoldDB" id="A0A835G8V5"/>
<organism evidence="1 2">
    <name type="scientific">Spodoptera exigua</name>
    <name type="common">Beet armyworm</name>
    <name type="synonym">Noctua fulgens</name>
    <dbReference type="NCBI Taxonomy" id="7107"/>
    <lineage>
        <taxon>Eukaryota</taxon>
        <taxon>Metazoa</taxon>
        <taxon>Ecdysozoa</taxon>
        <taxon>Arthropoda</taxon>
        <taxon>Hexapoda</taxon>
        <taxon>Insecta</taxon>
        <taxon>Pterygota</taxon>
        <taxon>Neoptera</taxon>
        <taxon>Endopterygota</taxon>
        <taxon>Lepidoptera</taxon>
        <taxon>Glossata</taxon>
        <taxon>Ditrysia</taxon>
        <taxon>Noctuoidea</taxon>
        <taxon>Noctuidae</taxon>
        <taxon>Amphipyrinae</taxon>
        <taxon>Spodoptera</taxon>
    </lineage>
</organism>
<protein>
    <submittedName>
        <fullName evidence="1">Uncharacterized protein</fullName>
    </submittedName>
</protein>
<proteinExistence type="predicted"/>
<comment type="caution">
    <text evidence="1">The sequence shown here is derived from an EMBL/GenBank/DDBJ whole genome shotgun (WGS) entry which is preliminary data.</text>
</comment>
<dbReference type="Proteomes" id="UP000648187">
    <property type="component" value="Unassembled WGS sequence"/>
</dbReference>
<dbReference type="Gene3D" id="2.40.10.10">
    <property type="entry name" value="Trypsin-like serine proteases"/>
    <property type="match status" value="1"/>
</dbReference>
<dbReference type="InterPro" id="IPR009003">
    <property type="entry name" value="Peptidase_S1_PA"/>
</dbReference>
<accession>A0A835G8V5</accession>
<gene>
    <name evidence="1" type="ORF">HW555_009608</name>
</gene>
<dbReference type="InterPro" id="IPR043504">
    <property type="entry name" value="Peptidase_S1_PA_chymotrypsin"/>
</dbReference>
<dbReference type="SUPFAM" id="SSF50494">
    <property type="entry name" value="Trypsin-like serine proteases"/>
    <property type="match status" value="1"/>
</dbReference>
<evidence type="ECO:0000313" key="1">
    <source>
        <dbReference type="EMBL" id="KAF9411644.1"/>
    </source>
</evidence>